<dbReference type="Proteomes" id="UP000244729">
    <property type="component" value="Chromosome"/>
</dbReference>
<keyword evidence="3" id="KW-1185">Reference proteome</keyword>
<dbReference type="PANTHER" id="PTHR23355">
    <property type="entry name" value="RIBONUCLEASE"/>
    <property type="match status" value="1"/>
</dbReference>
<reference evidence="2 3" key="1">
    <citation type="submission" date="2018-04" db="EMBL/GenBank/DDBJ databases">
        <authorList>
            <person name="Li J."/>
        </authorList>
    </citation>
    <scope>NUCLEOTIDE SEQUENCE [LARGE SCALE GENOMIC DNA]</scope>
    <source>
        <strain evidence="3">30A</strain>
    </source>
</reference>
<dbReference type="GO" id="GO:0000175">
    <property type="term" value="F:3'-5'-RNA exonuclease activity"/>
    <property type="evidence" value="ECO:0007669"/>
    <property type="project" value="TreeGrafter"/>
</dbReference>
<evidence type="ECO:0000313" key="3">
    <source>
        <dbReference type="Proteomes" id="UP000244729"/>
    </source>
</evidence>
<dbReference type="Pfam" id="PF00773">
    <property type="entry name" value="RNB"/>
    <property type="match status" value="1"/>
</dbReference>
<protein>
    <submittedName>
        <fullName evidence="2">Ribonuclease II</fullName>
    </submittedName>
</protein>
<dbReference type="PANTHER" id="PTHR23355:SF42">
    <property type="entry name" value="RIBONUCLEASE II, CHLOROPLASTIC_MITOCHONDRIAL"/>
    <property type="match status" value="1"/>
</dbReference>
<dbReference type="InterPro" id="IPR001900">
    <property type="entry name" value="RNase_II/R"/>
</dbReference>
<evidence type="ECO:0000259" key="1">
    <source>
        <dbReference type="SMART" id="SM00955"/>
    </source>
</evidence>
<organism evidence="2 3">
    <name type="scientific">Agromyces badenianii</name>
    <dbReference type="NCBI Taxonomy" id="2080742"/>
    <lineage>
        <taxon>Bacteria</taxon>
        <taxon>Bacillati</taxon>
        <taxon>Actinomycetota</taxon>
        <taxon>Actinomycetes</taxon>
        <taxon>Micrococcales</taxon>
        <taxon>Microbacteriaceae</taxon>
        <taxon>Agromyces</taxon>
    </lineage>
</organism>
<sequence>MPGRRAHVAASLAQSELAAALAELRAALELPAEFPADADAEASAMLAPTPPPEVDLREIEFLTIDPPGSTDLDQALHLTRRSGGFLVHYAIADVPGWVRPDGAVDREARRRGQTLYAADGRVPLHPLVLSEDRASLLPGADRSAFVWSFDLDETGTVTGTRLVRAAVRSREQLSYGEAQARIDAGDGDSSLALLREVGVLRIELERARGGASLNAPDEEIVRTPDGGYALERRHPLPVEQWNAQLSLMTGMAAAELMIAGRIGILRTMPKPSAERIDAFRTQTRALGRPWPDTLSYGEYLRGLDRDDPASLAVMQVASGLFRGAGYVALDGTVPPDPMQSALAAPYAHVTAPLRRLVDRWGLAVCEAICAGREVPAWARSSLAELPSLMGASSQRASQLDAASVARVEAAVLHGHVGERFTATVLEVRGDSAVIQLVEPAVSATCPAPHGIRAGTELEVVLEAADIRAGTVTFRAATAA</sequence>
<dbReference type="GO" id="GO:0000932">
    <property type="term" value="C:P-body"/>
    <property type="evidence" value="ECO:0007669"/>
    <property type="project" value="TreeGrafter"/>
</dbReference>
<dbReference type="GO" id="GO:0003723">
    <property type="term" value="F:RNA binding"/>
    <property type="evidence" value="ECO:0007669"/>
    <property type="project" value="InterPro"/>
</dbReference>
<dbReference type="EMBL" id="CP028913">
    <property type="protein sequence ID" value="AWB95115.1"/>
    <property type="molecule type" value="Genomic_DNA"/>
</dbReference>
<proteinExistence type="predicted"/>
<feature type="domain" description="RNB" evidence="1">
    <location>
        <begin position="53"/>
        <end position="371"/>
    </location>
</feature>
<dbReference type="InterPro" id="IPR040596">
    <property type="entry name" value="RNase_II_C_S1"/>
</dbReference>
<dbReference type="SUPFAM" id="SSF50249">
    <property type="entry name" value="Nucleic acid-binding proteins"/>
    <property type="match status" value="1"/>
</dbReference>
<dbReference type="OrthoDB" id="5800376at2"/>
<evidence type="ECO:0000313" key="2">
    <source>
        <dbReference type="EMBL" id="AWB95115.1"/>
    </source>
</evidence>
<dbReference type="AlphaFoldDB" id="A0A2S0WUU4"/>
<accession>A0A2S0WUU4</accession>
<dbReference type="RefSeq" id="WP_108594934.1">
    <property type="nucleotide sequence ID" value="NZ_CP028913.1"/>
</dbReference>
<dbReference type="SMART" id="SM00955">
    <property type="entry name" value="RNB"/>
    <property type="match status" value="1"/>
</dbReference>
<dbReference type="InterPro" id="IPR050180">
    <property type="entry name" value="RNR_Ribonuclease"/>
</dbReference>
<dbReference type="GO" id="GO:0006402">
    <property type="term" value="P:mRNA catabolic process"/>
    <property type="evidence" value="ECO:0007669"/>
    <property type="project" value="TreeGrafter"/>
</dbReference>
<gene>
    <name evidence="2" type="ORF">DCE93_05115</name>
</gene>
<name>A0A2S0WUU4_9MICO</name>
<dbReference type="Pfam" id="PF18614">
    <property type="entry name" value="RNase_II_C_S1"/>
    <property type="match status" value="1"/>
</dbReference>
<dbReference type="KEGG" id="agm:DCE93_05115"/>
<dbReference type="InterPro" id="IPR012340">
    <property type="entry name" value="NA-bd_OB-fold"/>
</dbReference>